<evidence type="ECO:0000256" key="1">
    <source>
        <dbReference type="SAM" id="Phobius"/>
    </source>
</evidence>
<accession>F2NJL6</accession>
<dbReference type="EMBL" id="CP002629">
    <property type="protein sequence ID" value="AEB09528.1"/>
    <property type="molecule type" value="Genomic_DNA"/>
</dbReference>
<evidence type="ECO:0000313" key="2">
    <source>
        <dbReference type="EMBL" id="AEB09528.1"/>
    </source>
</evidence>
<dbReference type="STRING" id="880072.Desac_1682"/>
<dbReference type="RefSeq" id="WP_013706638.1">
    <property type="nucleotide sequence ID" value="NC_015388.1"/>
</dbReference>
<proteinExistence type="predicted"/>
<sequence>MSTSENYRSKQALLVIVVFCLFVLAFLNLNWIITVGSVLVATAVALYAGTLEPKPSHEEHH</sequence>
<protein>
    <submittedName>
        <fullName evidence="2">Uncharacterized protein</fullName>
    </submittedName>
</protein>
<dbReference type="HOGENOM" id="CLU_2914897_0_0_7"/>
<reference evidence="2 3" key="1">
    <citation type="journal article" date="2011" name="Stand. Genomic Sci.">
        <title>Complete genome sequence of the acetate-degrading sulfate reducer Desulfobacca acetoxidans type strain (ASRB2).</title>
        <authorList>
            <person name="Goker M."/>
            <person name="Teshima H."/>
            <person name="Lapidus A."/>
            <person name="Nolan M."/>
            <person name="Lucas S."/>
            <person name="Hammon N."/>
            <person name="Deshpande S."/>
            <person name="Cheng J.F."/>
            <person name="Tapia R."/>
            <person name="Han C."/>
            <person name="Goodwin L."/>
            <person name="Pitluck S."/>
            <person name="Huntemann M."/>
            <person name="Liolios K."/>
            <person name="Ivanova N."/>
            <person name="Pagani I."/>
            <person name="Mavromatis K."/>
            <person name="Ovchinikova G."/>
            <person name="Pati A."/>
            <person name="Chen A."/>
            <person name="Palaniappan K."/>
            <person name="Land M."/>
            <person name="Hauser L."/>
            <person name="Brambilla E.M."/>
            <person name="Rohde M."/>
            <person name="Spring S."/>
            <person name="Detter J.C."/>
            <person name="Woyke T."/>
            <person name="Bristow J."/>
            <person name="Eisen J.A."/>
            <person name="Markowitz V."/>
            <person name="Hugenholtz P."/>
            <person name="Kyrpides N.C."/>
            <person name="Klenk H.P."/>
        </authorList>
    </citation>
    <scope>NUCLEOTIDE SEQUENCE [LARGE SCALE GENOMIC DNA]</scope>
    <source>
        <strain evidence="3">ATCC 700848 / DSM 11109 / ASRB2</strain>
    </source>
</reference>
<gene>
    <name evidence="2" type="ordered locus">Desac_1682</name>
</gene>
<dbReference type="AlphaFoldDB" id="F2NJL6"/>
<keyword evidence="3" id="KW-1185">Reference proteome</keyword>
<reference evidence="3" key="2">
    <citation type="submission" date="2011-03" db="EMBL/GenBank/DDBJ databases">
        <title>The complete genome of Desulfobacca acetoxidans DSM 11109.</title>
        <authorList>
            <consortium name="US DOE Joint Genome Institute (JGI-PGF)"/>
            <person name="Lucas S."/>
            <person name="Copeland A."/>
            <person name="Lapidus A."/>
            <person name="Bruce D."/>
            <person name="Goodwin L."/>
            <person name="Pitluck S."/>
            <person name="Peters L."/>
            <person name="Kyrpides N."/>
            <person name="Mavromatis K."/>
            <person name="Ivanova N."/>
            <person name="Ovchinnikova G."/>
            <person name="Teshima H."/>
            <person name="Detter J.C."/>
            <person name="Han C."/>
            <person name="Land M."/>
            <person name="Hauser L."/>
            <person name="Markowitz V."/>
            <person name="Cheng J.-F."/>
            <person name="Hugenholtz P."/>
            <person name="Woyke T."/>
            <person name="Wu D."/>
            <person name="Spring S."/>
            <person name="Schueler E."/>
            <person name="Brambilla E."/>
            <person name="Klenk H.-P."/>
            <person name="Eisen J.A."/>
        </authorList>
    </citation>
    <scope>NUCLEOTIDE SEQUENCE [LARGE SCALE GENOMIC DNA]</scope>
    <source>
        <strain evidence="3">ATCC 700848 / DSM 11109 / ASRB2</strain>
    </source>
</reference>
<keyword evidence="1" id="KW-1133">Transmembrane helix</keyword>
<name>F2NJL6_DESAR</name>
<dbReference type="Proteomes" id="UP000000483">
    <property type="component" value="Chromosome"/>
</dbReference>
<keyword evidence="1" id="KW-0472">Membrane</keyword>
<dbReference type="KEGG" id="dao:Desac_1682"/>
<keyword evidence="1" id="KW-0812">Transmembrane</keyword>
<organism evidence="2 3">
    <name type="scientific">Desulfobacca acetoxidans (strain ATCC 700848 / DSM 11109 / ASRB2)</name>
    <dbReference type="NCBI Taxonomy" id="880072"/>
    <lineage>
        <taxon>Bacteria</taxon>
        <taxon>Pseudomonadati</taxon>
        <taxon>Thermodesulfobacteriota</taxon>
        <taxon>Desulfobaccia</taxon>
        <taxon>Desulfobaccales</taxon>
        <taxon>Desulfobaccaceae</taxon>
        <taxon>Desulfobacca</taxon>
    </lineage>
</organism>
<evidence type="ECO:0000313" key="3">
    <source>
        <dbReference type="Proteomes" id="UP000000483"/>
    </source>
</evidence>
<feature type="transmembrane region" description="Helical" evidence="1">
    <location>
        <begin position="12"/>
        <end position="33"/>
    </location>
</feature>